<dbReference type="InterPro" id="IPR037185">
    <property type="entry name" value="EmrE-like"/>
</dbReference>
<organism evidence="8 9">
    <name type="scientific">Nonomuraea polychroma</name>
    <dbReference type="NCBI Taxonomy" id="46176"/>
    <lineage>
        <taxon>Bacteria</taxon>
        <taxon>Bacillati</taxon>
        <taxon>Actinomycetota</taxon>
        <taxon>Actinomycetes</taxon>
        <taxon>Streptosporangiales</taxon>
        <taxon>Streptosporangiaceae</taxon>
        <taxon>Nonomuraea</taxon>
    </lineage>
</organism>
<evidence type="ECO:0000256" key="2">
    <source>
        <dbReference type="ARBA" id="ARBA00007362"/>
    </source>
</evidence>
<name>A0A438M7P1_9ACTN</name>
<feature type="transmembrane region" description="Helical" evidence="6">
    <location>
        <begin position="178"/>
        <end position="200"/>
    </location>
</feature>
<comment type="caution">
    <text evidence="8">The sequence shown here is derived from an EMBL/GenBank/DDBJ whole genome shotgun (WGS) entry which is preliminary data.</text>
</comment>
<dbReference type="Pfam" id="PF00892">
    <property type="entry name" value="EamA"/>
    <property type="match status" value="2"/>
</dbReference>
<accession>A0A438M7P1</accession>
<feature type="transmembrane region" description="Helical" evidence="6">
    <location>
        <begin position="127"/>
        <end position="145"/>
    </location>
</feature>
<evidence type="ECO:0000313" key="9">
    <source>
        <dbReference type="Proteomes" id="UP000284824"/>
    </source>
</evidence>
<evidence type="ECO:0000256" key="3">
    <source>
        <dbReference type="ARBA" id="ARBA00022692"/>
    </source>
</evidence>
<feature type="transmembrane region" description="Helical" evidence="6">
    <location>
        <begin position="43"/>
        <end position="61"/>
    </location>
</feature>
<reference evidence="8 9" key="1">
    <citation type="submission" date="2019-01" db="EMBL/GenBank/DDBJ databases">
        <title>Sequencing the genomes of 1000 actinobacteria strains.</title>
        <authorList>
            <person name="Klenk H.-P."/>
        </authorList>
    </citation>
    <scope>NUCLEOTIDE SEQUENCE [LARGE SCALE GENOMIC DNA]</scope>
    <source>
        <strain evidence="8 9">DSM 43925</strain>
    </source>
</reference>
<dbReference type="Proteomes" id="UP000284824">
    <property type="component" value="Unassembled WGS sequence"/>
</dbReference>
<feature type="transmembrane region" description="Helical" evidence="6">
    <location>
        <begin position="245"/>
        <end position="264"/>
    </location>
</feature>
<dbReference type="InterPro" id="IPR000620">
    <property type="entry name" value="EamA_dom"/>
</dbReference>
<gene>
    <name evidence="8" type="ORF">EDD27_4273</name>
</gene>
<keyword evidence="5 6" id="KW-0472">Membrane</keyword>
<comment type="subcellular location">
    <subcellularLocation>
        <location evidence="1">Membrane</location>
        <topology evidence="1">Multi-pass membrane protein</topology>
    </subcellularLocation>
</comment>
<keyword evidence="4 6" id="KW-1133">Transmembrane helix</keyword>
<feature type="transmembrane region" description="Helical" evidence="6">
    <location>
        <begin position="270"/>
        <end position="288"/>
    </location>
</feature>
<evidence type="ECO:0000256" key="5">
    <source>
        <dbReference type="ARBA" id="ARBA00023136"/>
    </source>
</evidence>
<sequence length="310" mass="32104">MLRYFVLVLSNRWTVVLLTALTPAIWGTTYLVTTEMLPPDRPLLAALIRALPAGILLLAITRRLPQGIWWWRALVLGALNIGVFLALLFVGAYRLPGGVAATVGAIQPLLVALLSAGLLHERLTPRTVVAAVAGVAGVGLLVLRADARLDAVGVAAALGGAAVMAVGVVLSKRWPSPAPLLATTGWQLVAGGLLLLPVALVVEGPPPATLTTANLAGYAYLTIIGASLAYALWFRGLRILSATKVTFLGLLSPVVATALGWAVLGQRLTAAQALGALIVLGALVAAQLQPTRTRPLPEAAAPRVLIGKES</sequence>
<feature type="domain" description="EamA" evidence="7">
    <location>
        <begin position="15"/>
        <end position="142"/>
    </location>
</feature>
<evidence type="ECO:0000259" key="7">
    <source>
        <dbReference type="Pfam" id="PF00892"/>
    </source>
</evidence>
<evidence type="ECO:0000313" key="8">
    <source>
        <dbReference type="EMBL" id="RVX41708.1"/>
    </source>
</evidence>
<evidence type="ECO:0000256" key="1">
    <source>
        <dbReference type="ARBA" id="ARBA00004141"/>
    </source>
</evidence>
<keyword evidence="9" id="KW-1185">Reference proteome</keyword>
<dbReference type="EMBL" id="SAUN01000001">
    <property type="protein sequence ID" value="RVX41708.1"/>
    <property type="molecule type" value="Genomic_DNA"/>
</dbReference>
<feature type="transmembrane region" description="Helical" evidence="6">
    <location>
        <begin position="73"/>
        <end position="93"/>
    </location>
</feature>
<evidence type="ECO:0000256" key="4">
    <source>
        <dbReference type="ARBA" id="ARBA00022989"/>
    </source>
</evidence>
<feature type="transmembrane region" description="Helical" evidence="6">
    <location>
        <begin position="151"/>
        <end position="171"/>
    </location>
</feature>
<proteinExistence type="inferred from homology"/>
<feature type="transmembrane region" description="Helical" evidence="6">
    <location>
        <begin position="12"/>
        <end position="31"/>
    </location>
</feature>
<dbReference type="GO" id="GO:0016020">
    <property type="term" value="C:membrane"/>
    <property type="evidence" value="ECO:0007669"/>
    <property type="project" value="UniProtKB-SubCell"/>
</dbReference>
<feature type="transmembrane region" description="Helical" evidence="6">
    <location>
        <begin position="215"/>
        <end position="233"/>
    </location>
</feature>
<keyword evidence="3 6" id="KW-0812">Transmembrane</keyword>
<dbReference type="AlphaFoldDB" id="A0A438M7P1"/>
<dbReference type="InterPro" id="IPR050638">
    <property type="entry name" value="AA-Vitamin_Transporters"/>
</dbReference>
<comment type="similarity">
    <text evidence="2">Belongs to the EamA transporter family.</text>
</comment>
<feature type="transmembrane region" description="Helical" evidence="6">
    <location>
        <begin position="99"/>
        <end position="120"/>
    </location>
</feature>
<dbReference type="PANTHER" id="PTHR32322">
    <property type="entry name" value="INNER MEMBRANE TRANSPORTER"/>
    <property type="match status" value="1"/>
</dbReference>
<dbReference type="SUPFAM" id="SSF103481">
    <property type="entry name" value="Multidrug resistance efflux transporter EmrE"/>
    <property type="match status" value="2"/>
</dbReference>
<feature type="domain" description="EamA" evidence="7">
    <location>
        <begin position="153"/>
        <end position="284"/>
    </location>
</feature>
<evidence type="ECO:0000256" key="6">
    <source>
        <dbReference type="SAM" id="Phobius"/>
    </source>
</evidence>
<protein>
    <submittedName>
        <fullName evidence="8">Putative blue pigment (Indigoidine) exporter</fullName>
    </submittedName>
</protein>
<dbReference type="PANTHER" id="PTHR32322:SF2">
    <property type="entry name" value="EAMA DOMAIN-CONTAINING PROTEIN"/>
    <property type="match status" value="1"/>
</dbReference>